<feature type="region of interest" description="Disordered" evidence="2">
    <location>
        <begin position="1"/>
        <end position="42"/>
    </location>
</feature>
<reference evidence="3" key="1">
    <citation type="journal article" date="2022" name="bioRxiv">
        <title>Sequencing and chromosome-scale assembly of the giantPleurodeles waltlgenome.</title>
        <authorList>
            <person name="Brown T."/>
            <person name="Elewa A."/>
            <person name="Iarovenko S."/>
            <person name="Subramanian E."/>
            <person name="Araus A.J."/>
            <person name="Petzold A."/>
            <person name="Susuki M."/>
            <person name="Suzuki K.-i.T."/>
            <person name="Hayashi T."/>
            <person name="Toyoda A."/>
            <person name="Oliveira C."/>
            <person name="Osipova E."/>
            <person name="Leigh N.D."/>
            <person name="Simon A."/>
            <person name="Yun M.H."/>
        </authorList>
    </citation>
    <scope>NUCLEOTIDE SEQUENCE</scope>
    <source>
        <strain evidence="3">20211129_DDA</strain>
        <tissue evidence="3">Liver</tissue>
    </source>
</reference>
<dbReference type="EMBL" id="JANPWB010000003">
    <property type="protein sequence ID" value="KAJ1203531.1"/>
    <property type="molecule type" value="Genomic_DNA"/>
</dbReference>
<dbReference type="Proteomes" id="UP001066276">
    <property type="component" value="Chromosome 2_1"/>
</dbReference>
<feature type="coiled-coil region" evidence="1">
    <location>
        <begin position="143"/>
        <end position="170"/>
    </location>
</feature>
<evidence type="ECO:0000256" key="1">
    <source>
        <dbReference type="SAM" id="Coils"/>
    </source>
</evidence>
<gene>
    <name evidence="3" type="ORF">NDU88_007316</name>
</gene>
<evidence type="ECO:0000256" key="2">
    <source>
        <dbReference type="SAM" id="MobiDB-lite"/>
    </source>
</evidence>
<dbReference type="AlphaFoldDB" id="A0AAV7VT90"/>
<protein>
    <submittedName>
        <fullName evidence="3">Uncharacterized protein</fullName>
    </submittedName>
</protein>
<keyword evidence="4" id="KW-1185">Reference proteome</keyword>
<sequence length="247" mass="28195">MGKTDKNQPKLHFDQRKPQKTVGERAAADTPEREDMPQVEEPEPRQILAAMQQSLAQIDSKIDCLTFRMDRMTERLNKHGDWLDQSSSQAKMNKALMALQTKVDDLEARSHRNNLRIVGVAESTDIDIMEGYIERLLDQLLGCVTFSERFAHLEKELAQLEQEHLLTADRHVLCRIHTKLVEFQDTALTEVQHMGTYATAHIYGEAERPGAVLANIAHPNREKDTIMAIQDEDGNVITDPERIANRF</sequence>
<organism evidence="3 4">
    <name type="scientific">Pleurodeles waltl</name>
    <name type="common">Iberian ribbed newt</name>
    <dbReference type="NCBI Taxonomy" id="8319"/>
    <lineage>
        <taxon>Eukaryota</taxon>
        <taxon>Metazoa</taxon>
        <taxon>Chordata</taxon>
        <taxon>Craniata</taxon>
        <taxon>Vertebrata</taxon>
        <taxon>Euteleostomi</taxon>
        <taxon>Amphibia</taxon>
        <taxon>Batrachia</taxon>
        <taxon>Caudata</taxon>
        <taxon>Salamandroidea</taxon>
        <taxon>Salamandridae</taxon>
        <taxon>Pleurodelinae</taxon>
        <taxon>Pleurodeles</taxon>
    </lineage>
</organism>
<accession>A0AAV7VT90</accession>
<proteinExistence type="predicted"/>
<keyword evidence="1" id="KW-0175">Coiled coil</keyword>
<comment type="caution">
    <text evidence="3">The sequence shown here is derived from an EMBL/GenBank/DDBJ whole genome shotgun (WGS) entry which is preliminary data.</text>
</comment>
<feature type="compositionally biased region" description="Basic and acidic residues" evidence="2">
    <location>
        <begin position="1"/>
        <end position="36"/>
    </location>
</feature>
<evidence type="ECO:0000313" key="3">
    <source>
        <dbReference type="EMBL" id="KAJ1203531.1"/>
    </source>
</evidence>
<name>A0AAV7VT90_PLEWA</name>
<evidence type="ECO:0000313" key="4">
    <source>
        <dbReference type="Proteomes" id="UP001066276"/>
    </source>
</evidence>